<dbReference type="GeneID" id="113493988"/>
<name>A0A7E5VHY7_TRINI</name>
<dbReference type="InParanoid" id="A0A7E5VHY7"/>
<evidence type="ECO:0000313" key="2">
    <source>
        <dbReference type="RefSeq" id="XP_026727869.1"/>
    </source>
</evidence>
<evidence type="ECO:0000313" key="1">
    <source>
        <dbReference type="Proteomes" id="UP000322000"/>
    </source>
</evidence>
<dbReference type="Proteomes" id="UP000322000">
    <property type="component" value="Chromosome 5"/>
</dbReference>
<dbReference type="OrthoDB" id="7490805at2759"/>
<dbReference type="KEGG" id="tnl:113493988"/>
<sequence>MISHGLEHVQIIIELCQLNKSFSPLLSFNSVSMLLWIVKSVMIQIILSVTYEQFYAAVENVKDACSVHLMSNCSGEEKRLCKNVKRLCRSSFDKINAWGLFYVDSRLPLSLVGLLTNYTVVLLQFAFL</sequence>
<organism evidence="1 2">
    <name type="scientific">Trichoplusia ni</name>
    <name type="common">Cabbage looper</name>
    <dbReference type="NCBI Taxonomy" id="7111"/>
    <lineage>
        <taxon>Eukaryota</taxon>
        <taxon>Metazoa</taxon>
        <taxon>Ecdysozoa</taxon>
        <taxon>Arthropoda</taxon>
        <taxon>Hexapoda</taxon>
        <taxon>Insecta</taxon>
        <taxon>Pterygota</taxon>
        <taxon>Neoptera</taxon>
        <taxon>Endopterygota</taxon>
        <taxon>Lepidoptera</taxon>
        <taxon>Glossata</taxon>
        <taxon>Ditrysia</taxon>
        <taxon>Noctuoidea</taxon>
        <taxon>Noctuidae</taxon>
        <taxon>Plusiinae</taxon>
        <taxon>Trichoplusia</taxon>
    </lineage>
</organism>
<proteinExistence type="predicted"/>
<reference evidence="2" key="1">
    <citation type="submission" date="2025-08" db="UniProtKB">
        <authorList>
            <consortium name="RefSeq"/>
        </authorList>
    </citation>
    <scope>IDENTIFICATION</scope>
</reference>
<protein>
    <submittedName>
        <fullName evidence="2">Uncharacterized protein LOC113493988</fullName>
    </submittedName>
</protein>
<keyword evidence="1" id="KW-1185">Reference proteome</keyword>
<dbReference type="RefSeq" id="XP_026727869.1">
    <property type="nucleotide sequence ID" value="XM_026872068.1"/>
</dbReference>
<accession>A0A7E5VHY7</accession>
<dbReference type="AlphaFoldDB" id="A0A7E5VHY7"/>
<gene>
    <name evidence="2" type="primary">LOC113493988</name>
</gene>